<dbReference type="RefSeq" id="WP_343494303.1">
    <property type="nucleotide sequence ID" value="NZ_JBCPYA010000014.1"/>
</dbReference>
<dbReference type="PROSITE" id="PS51257">
    <property type="entry name" value="PROKAR_LIPOPROTEIN"/>
    <property type="match status" value="1"/>
</dbReference>
<evidence type="ECO:0000313" key="2">
    <source>
        <dbReference type="EMBL" id="MEN2473833.1"/>
    </source>
</evidence>
<dbReference type="Proteomes" id="UP001466933">
    <property type="component" value="Unassembled WGS sequence"/>
</dbReference>
<comment type="caution">
    <text evidence="2">The sequence shown here is derived from an EMBL/GenBank/DDBJ whole genome shotgun (WGS) entry which is preliminary data.</text>
</comment>
<organism evidence="2 3">
    <name type="scientific">Burkholderia theae</name>
    <dbReference type="NCBI Taxonomy" id="3143496"/>
    <lineage>
        <taxon>Bacteria</taxon>
        <taxon>Pseudomonadati</taxon>
        <taxon>Pseudomonadota</taxon>
        <taxon>Betaproteobacteria</taxon>
        <taxon>Burkholderiales</taxon>
        <taxon>Burkholderiaceae</taxon>
        <taxon>Burkholderia</taxon>
    </lineage>
</organism>
<protein>
    <recommendedName>
        <fullName evidence="4">Lipoprotein</fullName>
    </recommendedName>
</protein>
<feature type="signal peptide" evidence="1">
    <location>
        <begin position="1"/>
        <end position="22"/>
    </location>
</feature>
<name>A0ABU9WP10_9BURK</name>
<evidence type="ECO:0008006" key="4">
    <source>
        <dbReference type="Google" id="ProtNLM"/>
    </source>
</evidence>
<dbReference type="EMBL" id="JBCPYA010000014">
    <property type="protein sequence ID" value="MEN2473833.1"/>
    <property type="molecule type" value="Genomic_DNA"/>
</dbReference>
<gene>
    <name evidence="2" type="ORF">VOI36_28385</name>
</gene>
<keyword evidence="3" id="KW-1185">Reference proteome</keyword>
<accession>A0ABU9WP10</accession>
<reference evidence="2 3" key="1">
    <citation type="submission" date="2024-05" db="EMBL/GenBank/DDBJ databases">
        <title>Burkholderia sp. Nov. a novel bacteria isolated from rhizosphere soil of Camellia sinensis.</title>
        <authorList>
            <person name="Dong Y."/>
        </authorList>
    </citation>
    <scope>NUCLEOTIDE SEQUENCE [LARGE SCALE GENOMIC DNA]</scope>
    <source>
        <strain evidence="2 3">GS2Y</strain>
    </source>
</reference>
<evidence type="ECO:0000256" key="1">
    <source>
        <dbReference type="SAM" id="SignalP"/>
    </source>
</evidence>
<sequence length="268" mass="28280">MKIKASQTFGTMIVSAMLSACAAPPSVSYDMAGMAAIKTIAVATPQPTSYFAVSLSGPIFIPVPGASLAISAFSGALAGTLGRAATHGNDEFNDLVQQKLGDTGLNRKFVDALEAALRAQGYAVKEVELGRDGAPELTWDKKNGPLLTGGPYLGADALLIAPVQTGYLSKQLGHSYVRFAKTEVRIFKADTLKSVFADDLMHKTESAFQQGGIPYSYNWYSAIKDDLPHAIQGVNEALMDLVPQFKADLSTSRGEARTASAAGIKSTN</sequence>
<proteinExistence type="predicted"/>
<evidence type="ECO:0000313" key="3">
    <source>
        <dbReference type="Proteomes" id="UP001466933"/>
    </source>
</evidence>
<feature type="chain" id="PRO_5046435165" description="Lipoprotein" evidence="1">
    <location>
        <begin position="23"/>
        <end position="268"/>
    </location>
</feature>
<keyword evidence="1" id="KW-0732">Signal</keyword>